<feature type="domain" description="Plastocyanin-like" evidence="3">
    <location>
        <begin position="372"/>
        <end position="505"/>
    </location>
</feature>
<dbReference type="EMBL" id="CAFAAO010000058">
    <property type="protein sequence ID" value="CAB4817604.1"/>
    <property type="molecule type" value="Genomic_DNA"/>
</dbReference>
<dbReference type="PANTHER" id="PTHR11709:SF518">
    <property type="entry name" value="MULTICOPPER OXIDASE"/>
    <property type="match status" value="1"/>
</dbReference>
<keyword evidence="1" id="KW-0479">Metal-binding</keyword>
<dbReference type="Pfam" id="PF07731">
    <property type="entry name" value="Cu-oxidase_2"/>
    <property type="match status" value="1"/>
</dbReference>
<dbReference type="SUPFAM" id="SSF49503">
    <property type="entry name" value="Cupredoxins"/>
    <property type="match status" value="2"/>
</dbReference>
<dbReference type="InterPro" id="IPR028994">
    <property type="entry name" value="Integrin_alpha_N"/>
</dbReference>
<dbReference type="InterPro" id="IPR002355">
    <property type="entry name" value="Cu_oxidase_Cu_BS"/>
</dbReference>
<evidence type="ECO:0000259" key="3">
    <source>
        <dbReference type="Pfam" id="PF07731"/>
    </source>
</evidence>
<dbReference type="GO" id="GO:0016491">
    <property type="term" value="F:oxidoreductase activity"/>
    <property type="evidence" value="ECO:0007669"/>
    <property type="project" value="UniProtKB-KW"/>
</dbReference>
<keyword evidence="2" id="KW-0560">Oxidoreductase</keyword>
<evidence type="ECO:0000256" key="1">
    <source>
        <dbReference type="ARBA" id="ARBA00022723"/>
    </source>
</evidence>
<dbReference type="PROSITE" id="PS00080">
    <property type="entry name" value="MULTICOPPER_OXIDASE2"/>
    <property type="match status" value="1"/>
</dbReference>
<dbReference type="InterPro" id="IPR011706">
    <property type="entry name" value="Cu-oxidase_C"/>
</dbReference>
<reference evidence="4" key="1">
    <citation type="submission" date="2020-05" db="EMBL/GenBank/DDBJ databases">
        <authorList>
            <person name="Chiriac C."/>
            <person name="Salcher M."/>
            <person name="Ghai R."/>
            <person name="Kavagutti S V."/>
        </authorList>
    </citation>
    <scope>NUCLEOTIDE SEQUENCE</scope>
</reference>
<dbReference type="Gene3D" id="2.60.40.420">
    <property type="entry name" value="Cupredoxins - blue copper proteins"/>
    <property type="match status" value="2"/>
</dbReference>
<dbReference type="InterPro" id="IPR008972">
    <property type="entry name" value="Cupredoxin"/>
</dbReference>
<evidence type="ECO:0000256" key="2">
    <source>
        <dbReference type="ARBA" id="ARBA00023002"/>
    </source>
</evidence>
<gene>
    <name evidence="4" type="ORF">UFOPK3037_01780</name>
</gene>
<proteinExistence type="predicted"/>
<evidence type="ECO:0000313" key="4">
    <source>
        <dbReference type="EMBL" id="CAB4817604.1"/>
    </source>
</evidence>
<dbReference type="PROSITE" id="PS00079">
    <property type="entry name" value="MULTICOPPER_OXIDASE1"/>
    <property type="match status" value="1"/>
</dbReference>
<dbReference type="AlphaFoldDB" id="A0A6J6ZAC2"/>
<name>A0A6J6ZAC2_9ZZZZ</name>
<protein>
    <submittedName>
        <fullName evidence="4">Unannotated protein</fullName>
    </submittedName>
</protein>
<dbReference type="InterPro" id="IPR045087">
    <property type="entry name" value="Cu-oxidase_fam"/>
</dbReference>
<sequence length="854" mass="90783">MALKAGDQLDLKITNSLSQNIGEPSNSLYQTNFHAHGYHVNPLSMGDNVYPIINDPGTATEPNTMNIKIQVPKNQDPGLDWYHPHHHTQTNPQVYGGLAGLLLVGDPLDAWPQYKAGGSNPLKQRFLALSEVNIQKANATGTSVDNAGLNQIFMYQASNILPASCKNPLSPKCSWQKRVNGQLNPQISFKPGETQVWNIASIGAFGSFNLAVTDSQLLNPWNATLLTLDGNLSFRDKGIEAIDIKPLNMALSADTNRMLDLDSNTLLMPGNRLTMALTAPKIPGTYYLIDGWGGCNGPTSSGSCAPASPPSPQKYYILATIEVKGDIVNTTPPTFPVKNPSYALFNATPDITRSYDFSILASSVNPVQFLVNNKIFGELPMPQVQIERIEEWTITNTKTVNSVTNGSANTNSANHPFHIHQGNFIVTALNGVNIDPNATNTTNSLNYVSPRDVINLAQPDNIYSATLTPQTSTKIKFKVADFPGKYVFHCHILKHEDQGMMSSVLAFGPEKGLRGAFGASASVPGNLNVINGTGTQIATKYPFGKSFKGGINSTSALGAAKFFDTYAVGQASGGLDVVVYSGATQKQISKFTAFKPNRHSPIKGVSVALADISGDGFPEVIVGSRQNGKPALRIFSTTGKLLRDYPNVTDGIMTGEFPNGINVAAGDIDADNFDDVIIGAGAGHSPVVMALSGRAIAYDLPLQSLFTPSTFSAGSDPTSGVRVAVGYVAPGTLPSYLANIITTPEMGNTAGTVKVWNTYAILAMESGMVMSTTGLPTELQTLATYSPFGNTTPVQIASGYLTGTLNSLNSSLANGTSGISQVFAWTEPETVNATGFTLDNLPNGAQTLTLSPNF</sequence>
<organism evidence="4">
    <name type="scientific">freshwater metagenome</name>
    <dbReference type="NCBI Taxonomy" id="449393"/>
    <lineage>
        <taxon>unclassified sequences</taxon>
        <taxon>metagenomes</taxon>
        <taxon>ecological metagenomes</taxon>
    </lineage>
</organism>
<dbReference type="GO" id="GO:0005507">
    <property type="term" value="F:copper ion binding"/>
    <property type="evidence" value="ECO:0007669"/>
    <property type="project" value="InterPro"/>
</dbReference>
<dbReference type="InterPro" id="IPR033138">
    <property type="entry name" value="Cu_oxidase_CS"/>
</dbReference>
<accession>A0A6J6ZAC2</accession>
<dbReference type="PANTHER" id="PTHR11709">
    <property type="entry name" value="MULTI-COPPER OXIDASE"/>
    <property type="match status" value="1"/>
</dbReference>
<dbReference type="SUPFAM" id="SSF69318">
    <property type="entry name" value="Integrin alpha N-terminal domain"/>
    <property type="match status" value="1"/>
</dbReference>